<proteinExistence type="predicted"/>
<feature type="compositionally biased region" description="Low complexity" evidence="1">
    <location>
        <begin position="18"/>
        <end position="42"/>
    </location>
</feature>
<evidence type="ECO:0000256" key="1">
    <source>
        <dbReference type="SAM" id="MobiDB-lite"/>
    </source>
</evidence>
<evidence type="ECO:0000313" key="2">
    <source>
        <dbReference type="EMBL" id="KAK8572699.1"/>
    </source>
</evidence>
<organism evidence="2 3">
    <name type="scientific">Hibiscus sabdariffa</name>
    <name type="common">roselle</name>
    <dbReference type="NCBI Taxonomy" id="183260"/>
    <lineage>
        <taxon>Eukaryota</taxon>
        <taxon>Viridiplantae</taxon>
        <taxon>Streptophyta</taxon>
        <taxon>Embryophyta</taxon>
        <taxon>Tracheophyta</taxon>
        <taxon>Spermatophyta</taxon>
        <taxon>Magnoliopsida</taxon>
        <taxon>eudicotyledons</taxon>
        <taxon>Gunneridae</taxon>
        <taxon>Pentapetalae</taxon>
        <taxon>rosids</taxon>
        <taxon>malvids</taxon>
        <taxon>Malvales</taxon>
        <taxon>Malvaceae</taxon>
        <taxon>Malvoideae</taxon>
        <taxon>Hibiscus</taxon>
    </lineage>
</organism>
<accession>A0ABR2F6R5</accession>
<feature type="region of interest" description="Disordered" evidence="1">
    <location>
        <begin position="17"/>
        <end position="62"/>
    </location>
</feature>
<evidence type="ECO:0000313" key="3">
    <source>
        <dbReference type="Proteomes" id="UP001472677"/>
    </source>
</evidence>
<comment type="caution">
    <text evidence="2">The sequence shown here is derived from an EMBL/GenBank/DDBJ whole genome shotgun (WGS) entry which is preliminary data.</text>
</comment>
<sequence length="215" mass="23026">MSAPLRVVSRVGLQSNDTTTCETIPPTTVNQSVVPSTTSSSVAADQEQQQPVAAGDSTSIAPVSHQPITTSLVFEQELVLDRGCMGVEQHQSAHNIDGEEHEDHTSSPALIHTGCDVEVTVNESSNACSLQSADITNAPASNAHSMITRSKRGIFKPKDILRGFVNEAKNETSSRIATPNFQQQKGIPIPPQVVMQPITNKITSNVHGKARKRLV</sequence>
<feature type="compositionally biased region" description="Polar residues" evidence="1">
    <location>
        <begin position="46"/>
        <end position="62"/>
    </location>
</feature>
<reference evidence="2 3" key="1">
    <citation type="journal article" date="2024" name="G3 (Bethesda)">
        <title>Genome assembly of Hibiscus sabdariffa L. provides insights into metabolisms of medicinal natural products.</title>
        <authorList>
            <person name="Kim T."/>
        </authorList>
    </citation>
    <scope>NUCLEOTIDE SEQUENCE [LARGE SCALE GENOMIC DNA]</scope>
    <source>
        <strain evidence="2">TK-2024</strain>
        <tissue evidence="2">Old leaves</tissue>
    </source>
</reference>
<name>A0ABR2F6R5_9ROSI</name>
<keyword evidence="3" id="KW-1185">Reference proteome</keyword>
<gene>
    <name evidence="2" type="ORF">V6N12_028746</name>
</gene>
<dbReference type="Proteomes" id="UP001472677">
    <property type="component" value="Unassembled WGS sequence"/>
</dbReference>
<protein>
    <submittedName>
        <fullName evidence="2">Uncharacterized protein</fullName>
    </submittedName>
</protein>
<dbReference type="EMBL" id="JBBPBM010000008">
    <property type="protein sequence ID" value="KAK8572699.1"/>
    <property type="molecule type" value="Genomic_DNA"/>
</dbReference>